<proteinExistence type="predicted"/>
<name>A0ABT9ZK51_9BACI</name>
<organism evidence="1 2">
    <name type="scientific">Metabacillus malikii</name>
    <dbReference type="NCBI Taxonomy" id="1504265"/>
    <lineage>
        <taxon>Bacteria</taxon>
        <taxon>Bacillati</taxon>
        <taxon>Bacillota</taxon>
        <taxon>Bacilli</taxon>
        <taxon>Bacillales</taxon>
        <taxon>Bacillaceae</taxon>
        <taxon>Metabacillus</taxon>
    </lineage>
</organism>
<accession>A0ABT9ZK51</accession>
<dbReference type="Proteomes" id="UP001234495">
    <property type="component" value="Unassembled WGS sequence"/>
</dbReference>
<keyword evidence="2" id="KW-1185">Reference proteome</keyword>
<dbReference type="RefSeq" id="WP_307344166.1">
    <property type="nucleotide sequence ID" value="NZ_JAUSUD010000018.1"/>
</dbReference>
<comment type="caution">
    <text evidence="1">The sequence shown here is derived from an EMBL/GenBank/DDBJ whole genome shotgun (WGS) entry which is preliminary data.</text>
</comment>
<evidence type="ECO:0000313" key="1">
    <source>
        <dbReference type="EMBL" id="MDQ0232147.1"/>
    </source>
</evidence>
<gene>
    <name evidence="1" type="ORF">J2S19_003434</name>
</gene>
<dbReference type="EMBL" id="JAUSUD010000018">
    <property type="protein sequence ID" value="MDQ0232147.1"/>
    <property type="molecule type" value="Genomic_DNA"/>
</dbReference>
<reference evidence="1 2" key="1">
    <citation type="submission" date="2023-07" db="EMBL/GenBank/DDBJ databases">
        <title>Genomic Encyclopedia of Type Strains, Phase IV (KMG-IV): sequencing the most valuable type-strain genomes for metagenomic binning, comparative biology and taxonomic classification.</title>
        <authorList>
            <person name="Goeker M."/>
        </authorList>
    </citation>
    <scope>NUCLEOTIDE SEQUENCE [LARGE SCALE GENOMIC DNA]</scope>
    <source>
        <strain evidence="1 2">DSM 29005</strain>
    </source>
</reference>
<sequence>MERSKILLLVEGEKVEKDLFEHFYNLYGINNVEIVAYKTHIYAFYNRLKNDYADSDGNIEFDIIDLPLFLNEYLNLEGESLLNEADFTDIILIFDFDPHDPQFDPNKLEILLDNFSDSTDRGKLFINYPMVESFKDTDSLDNPTFKDSTVHIDILKERSRRTSRYKRIVDSYSCIGSIEEITTEVANSLLKLHSFKLEYLLHTFSYTDEDTYKMLCKKQCHKLNNENLIWVINTSLLHMLDEYGFINNPED</sequence>
<protein>
    <submittedName>
        <fullName evidence="1">Uncharacterized protein</fullName>
    </submittedName>
</protein>
<evidence type="ECO:0000313" key="2">
    <source>
        <dbReference type="Proteomes" id="UP001234495"/>
    </source>
</evidence>